<sequence>MSMPNPSARPFFDLPPVRILVVLGVVYVLAGALYAMASIPNLLVIIARIDSGPTYVDRSLAFLRETAGQWADALTIASYSGTGRLCLQLALFALPLMWIAALIRSARARSPRPIQITVLAGLLGLIGIPIAAWIGWLLWAAWRIAGYVMDFIAWIAPWVTRILLWILVAVMVVAAIAAVVYIGRILVRLILALTQGRRWIGALLVVAAVAVVAGVLAAGWLDGLLALIAHAFAVAWAGLVAGIEWIVALVAPVFGFIGRVIAVVAVFLVAAGLFTALFGQIGRIVCLPVAAAVNAGATQGKSADLAAGVGVAGSMVATAAVLDPTFGHWFAVTWKVTPVFTHLPVPTGIYAFLIPDSAETLLRPAFTGFASFLDVGLLLLLMVIGTFSLLFSVKTWQPGARGTLWVPVMLGVGLAIAAALFLIAILLFAALNRGDD</sequence>
<keyword evidence="1" id="KW-0812">Transmembrane</keyword>
<gene>
    <name evidence="2" type="ORF">QWI33_16795</name>
    <name evidence="3" type="ORF">QWI33_20590</name>
</gene>
<feature type="transmembrane region" description="Helical" evidence="1">
    <location>
        <begin position="404"/>
        <end position="431"/>
    </location>
</feature>
<feature type="transmembrane region" description="Helical" evidence="1">
    <location>
        <begin position="199"/>
        <end position="221"/>
    </location>
</feature>
<dbReference type="EMBL" id="JAUEMJ010000004">
    <property type="protein sequence ID" value="MDN3241385.1"/>
    <property type="molecule type" value="Genomic_DNA"/>
</dbReference>
<evidence type="ECO:0000313" key="2">
    <source>
        <dbReference type="EMBL" id="MDN3241385.1"/>
    </source>
</evidence>
<feature type="transmembrane region" description="Helical" evidence="1">
    <location>
        <begin position="369"/>
        <end position="392"/>
    </location>
</feature>
<evidence type="ECO:0000313" key="4">
    <source>
        <dbReference type="Proteomes" id="UP001171902"/>
    </source>
</evidence>
<feature type="transmembrane region" description="Helical" evidence="1">
    <location>
        <begin position="256"/>
        <end position="278"/>
    </location>
</feature>
<name>A0ABT7YRY0_9ACTN</name>
<dbReference type="Proteomes" id="UP001171902">
    <property type="component" value="Unassembled WGS sequence"/>
</dbReference>
<feature type="transmembrane region" description="Helical" evidence="1">
    <location>
        <begin position="20"/>
        <end position="47"/>
    </location>
</feature>
<dbReference type="EMBL" id="JAUEMJ010000007">
    <property type="protein sequence ID" value="MDN3242131.1"/>
    <property type="molecule type" value="Genomic_DNA"/>
</dbReference>
<feature type="transmembrane region" description="Helical" evidence="1">
    <location>
        <begin position="118"/>
        <end position="142"/>
    </location>
</feature>
<feature type="transmembrane region" description="Helical" evidence="1">
    <location>
        <begin position="87"/>
        <end position="106"/>
    </location>
</feature>
<keyword evidence="1" id="KW-1133">Transmembrane helix</keyword>
<comment type="caution">
    <text evidence="2">The sequence shown here is derived from an EMBL/GenBank/DDBJ whole genome shotgun (WGS) entry which is preliminary data.</text>
</comment>
<feature type="transmembrane region" description="Helical" evidence="1">
    <location>
        <begin position="162"/>
        <end position="187"/>
    </location>
</feature>
<protein>
    <recommendedName>
        <fullName evidence="5">Permease</fullName>
    </recommendedName>
</protein>
<keyword evidence="1" id="KW-0472">Membrane</keyword>
<organism evidence="2 4">
    <name type="scientific">Glycomyces tritici</name>
    <dbReference type="NCBI Taxonomy" id="2665176"/>
    <lineage>
        <taxon>Bacteria</taxon>
        <taxon>Bacillati</taxon>
        <taxon>Actinomycetota</taxon>
        <taxon>Actinomycetes</taxon>
        <taxon>Glycomycetales</taxon>
        <taxon>Glycomycetaceae</taxon>
        <taxon>Glycomyces</taxon>
    </lineage>
</organism>
<evidence type="ECO:0000256" key="1">
    <source>
        <dbReference type="SAM" id="Phobius"/>
    </source>
</evidence>
<keyword evidence="4" id="KW-1185">Reference proteome</keyword>
<dbReference type="RefSeq" id="WP_289958291.1">
    <property type="nucleotide sequence ID" value="NZ_JAUEMJ010000004.1"/>
</dbReference>
<evidence type="ECO:0000313" key="3">
    <source>
        <dbReference type="EMBL" id="MDN3242131.1"/>
    </source>
</evidence>
<evidence type="ECO:0008006" key="5">
    <source>
        <dbReference type="Google" id="ProtNLM"/>
    </source>
</evidence>
<reference evidence="2" key="1">
    <citation type="submission" date="2023-06" db="EMBL/GenBank/DDBJ databases">
        <title>Gycomyces niveus sp.nov., a novel actinomycete isolated from soil in Shouguang.</title>
        <authorList>
            <person name="Yang X."/>
            <person name="Zhao J."/>
        </authorList>
    </citation>
    <scope>NUCLEOTIDE SEQUENCE</scope>
    <source>
        <strain evidence="2">NEAU C2</strain>
    </source>
</reference>
<proteinExistence type="predicted"/>
<feature type="transmembrane region" description="Helical" evidence="1">
    <location>
        <begin position="227"/>
        <end position="249"/>
    </location>
</feature>
<accession>A0ABT7YRY0</accession>